<protein>
    <submittedName>
        <fullName evidence="2">Uncharacterized protein</fullName>
    </submittedName>
</protein>
<feature type="transmembrane region" description="Helical" evidence="1">
    <location>
        <begin position="63"/>
        <end position="85"/>
    </location>
</feature>
<reference evidence="2" key="1">
    <citation type="journal article" date="2023" name="Nat. Commun.">
        <title>Diploid and tetraploid genomes of Acorus and the evolution of monocots.</title>
        <authorList>
            <person name="Ma L."/>
            <person name="Liu K.W."/>
            <person name="Li Z."/>
            <person name="Hsiao Y.Y."/>
            <person name="Qi Y."/>
            <person name="Fu T."/>
            <person name="Tang G.D."/>
            <person name="Zhang D."/>
            <person name="Sun W.H."/>
            <person name="Liu D.K."/>
            <person name="Li Y."/>
            <person name="Chen G.Z."/>
            <person name="Liu X.D."/>
            <person name="Liao X.Y."/>
            <person name="Jiang Y.T."/>
            <person name="Yu X."/>
            <person name="Hao Y."/>
            <person name="Huang J."/>
            <person name="Zhao X.W."/>
            <person name="Ke S."/>
            <person name="Chen Y.Y."/>
            <person name="Wu W.L."/>
            <person name="Hsu J.L."/>
            <person name="Lin Y.F."/>
            <person name="Huang M.D."/>
            <person name="Li C.Y."/>
            <person name="Huang L."/>
            <person name="Wang Z.W."/>
            <person name="Zhao X."/>
            <person name="Zhong W.Y."/>
            <person name="Peng D.H."/>
            <person name="Ahmad S."/>
            <person name="Lan S."/>
            <person name="Zhang J.S."/>
            <person name="Tsai W.C."/>
            <person name="Van de Peer Y."/>
            <person name="Liu Z.J."/>
        </authorList>
    </citation>
    <scope>NUCLEOTIDE SEQUENCE</scope>
    <source>
        <strain evidence="2">CP</strain>
    </source>
</reference>
<accession>A0AAV9C629</accession>
<keyword evidence="1" id="KW-1133">Transmembrane helix</keyword>
<dbReference type="Proteomes" id="UP001180020">
    <property type="component" value="Unassembled WGS sequence"/>
</dbReference>
<gene>
    <name evidence="2" type="ORF">QJS10_CPB21g01682</name>
</gene>
<proteinExistence type="predicted"/>
<keyword evidence="3" id="KW-1185">Reference proteome</keyword>
<dbReference type="EMBL" id="JAUJYO010000021">
    <property type="protein sequence ID" value="KAK1284211.1"/>
    <property type="molecule type" value="Genomic_DNA"/>
</dbReference>
<reference evidence="2" key="2">
    <citation type="submission" date="2023-06" db="EMBL/GenBank/DDBJ databases">
        <authorList>
            <person name="Ma L."/>
            <person name="Liu K.-W."/>
            <person name="Li Z."/>
            <person name="Hsiao Y.-Y."/>
            <person name="Qi Y."/>
            <person name="Fu T."/>
            <person name="Tang G."/>
            <person name="Zhang D."/>
            <person name="Sun W.-H."/>
            <person name="Liu D.-K."/>
            <person name="Li Y."/>
            <person name="Chen G.-Z."/>
            <person name="Liu X.-D."/>
            <person name="Liao X.-Y."/>
            <person name="Jiang Y.-T."/>
            <person name="Yu X."/>
            <person name="Hao Y."/>
            <person name="Huang J."/>
            <person name="Zhao X.-W."/>
            <person name="Ke S."/>
            <person name="Chen Y.-Y."/>
            <person name="Wu W.-L."/>
            <person name="Hsu J.-L."/>
            <person name="Lin Y.-F."/>
            <person name="Huang M.-D."/>
            <person name="Li C.-Y."/>
            <person name="Huang L."/>
            <person name="Wang Z.-W."/>
            <person name="Zhao X."/>
            <person name="Zhong W.-Y."/>
            <person name="Peng D.-H."/>
            <person name="Ahmad S."/>
            <person name="Lan S."/>
            <person name="Zhang J.-S."/>
            <person name="Tsai W.-C."/>
            <person name="Van De Peer Y."/>
            <person name="Liu Z.-J."/>
        </authorList>
    </citation>
    <scope>NUCLEOTIDE SEQUENCE</scope>
    <source>
        <strain evidence="2">CP</strain>
        <tissue evidence="2">Leaves</tissue>
    </source>
</reference>
<evidence type="ECO:0000313" key="3">
    <source>
        <dbReference type="Proteomes" id="UP001180020"/>
    </source>
</evidence>
<comment type="caution">
    <text evidence="2">The sequence shown here is derived from an EMBL/GenBank/DDBJ whole genome shotgun (WGS) entry which is preliminary data.</text>
</comment>
<organism evidence="2 3">
    <name type="scientific">Acorus calamus</name>
    <name type="common">Sweet flag</name>
    <dbReference type="NCBI Taxonomy" id="4465"/>
    <lineage>
        <taxon>Eukaryota</taxon>
        <taxon>Viridiplantae</taxon>
        <taxon>Streptophyta</taxon>
        <taxon>Embryophyta</taxon>
        <taxon>Tracheophyta</taxon>
        <taxon>Spermatophyta</taxon>
        <taxon>Magnoliopsida</taxon>
        <taxon>Liliopsida</taxon>
        <taxon>Acoraceae</taxon>
        <taxon>Acorus</taxon>
    </lineage>
</organism>
<sequence length="98" mass="11058">MDFILLPDMIGSQDLWIVVGPPSFNYDLDSEQLNGLEIFKMNNTGESFTRLSLQAEKKHIRHFLAIAIGVPGSLLLIILLAVMAFRHWAMCCGNFAQY</sequence>
<keyword evidence="1" id="KW-0472">Membrane</keyword>
<name>A0AAV9C629_ACOCL</name>
<evidence type="ECO:0000313" key="2">
    <source>
        <dbReference type="EMBL" id="KAK1284211.1"/>
    </source>
</evidence>
<evidence type="ECO:0000256" key="1">
    <source>
        <dbReference type="SAM" id="Phobius"/>
    </source>
</evidence>
<keyword evidence="1" id="KW-0812">Transmembrane</keyword>
<dbReference type="AlphaFoldDB" id="A0AAV9C629"/>